<reference evidence="1 2" key="1">
    <citation type="submission" date="2013-04" db="EMBL/GenBank/DDBJ databases">
        <title>Oceanicola sp. 22II1-22F33 Genome Sequencing.</title>
        <authorList>
            <person name="Lai Q."/>
            <person name="Li G."/>
            <person name="Shao Z."/>
        </authorList>
    </citation>
    <scope>NUCLEOTIDE SEQUENCE [LARGE SCALE GENOMIC DNA]</scope>
    <source>
        <strain evidence="1 2">22II1-22F33</strain>
    </source>
</reference>
<dbReference type="EMBL" id="AQQR01000001">
    <property type="protein sequence ID" value="OWU77617.1"/>
    <property type="molecule type" value="Genomic_DNA"/>
</dbReference>
<protein>
    <submittedName>
        <fullName evidence="1">Uncharacterized protein</fullName>
    </submittedName>
</protein>
<evidence type="ECO:0000313" key="1">
    <source>
        <dbReference type="EMBL" id="OWU77617.1"/>
    </source>
</evidence>
<name>A0A225NW67_9RHOB</name>
<accession>A0A225NW67</accession>
<proteinExistence type="predicted"/>
<dbReference type="AlphaFoldDB" id="A0A225NW67"/>
<keyword evidence="2" id="KW-1185">Reference proteome</keyword>
<comment type="caution">
    <text evidence="1">The sequence shown here is derived from an EMBL/GenBank/DDBJ whole genome shotgun (WGS) entry which is preliminary data.</text>
</comment>
<dbReference type="RefSeq" id="WP_088648252.1">
    <property type="nucleotide sequence ID" value="NZ_AQQR01000001.1"/>
</dbReference>
<sequence length="103" mass="11136">MPKNASTRIRRHAYDLGGRLLSAHAAAKPEAALIAILGWQPMDLDETEAGFCMSLYGIETGRHASRTGAILAWARLATEDEDTTRRRALIRATPGFRSTAAAA</sequence>
<dbReference type="Proteomes" id="UP000215377">
    <property type="component" value="Unassembled WGS sequence"/>
</dbReference>
<evidence type="ECO:0000313" key="2">
    <source>
        <dbReference type="Proteomes" id="UP000215377"/>
    </source>
</evidence>
<organism evidence="1 2">
    <name type="scientific">Marinibacterium profundimaris</name>
    <dbReference type="NCBI Taxonomy" id="1679460"/>
    <lineage>
        <taxon>Bacteria</taxon>
        <taxon>Pseudomonadati</taxon>
        <taxon>Pseudomonadota</taxon>
        <taxon>Alphaproteobacteria</taxon>
        <taxon>Rhodobacterales</taxon>
        <taxon>Paracoccaceae</taxon>
        <taxon>Marinibacterium</taxon>
    </lineage>
</organism>
<gene>
    <name evidence="1" type="ORF">ATO3_02745</name>
</gene>